<dbReference type="PANTHER" id="PTHR30482">
    <property type="entry name" value="HIGH-AFFINITY BRANCHED-CHAIN AMINO ACID TRANSPORT SYSTEM PERMEASE"/>
    <property type="match status" value="1"/>
</dbReference>
<proteinExistence type="predicted"/>
<dbReference type="GO" id="GO:0015658">
    <property type="term" value="F:branched-chain amino acid transmembrane transporter activity"/>
    <property type="evidence" value="ECO:0007669"/>
    <property type="project" value="InterPro"/>
</dbReference>
<dbReference type="GO" id="GO:0005886">
    <property type="term" value="C:plasma membrane"/>
    <property type="evidence" value="ECO:0007669"/>
    <property type="project" value="UniProtKB-SubCell"/>
</dbReference>
<protein>
    <submittedName>
        <fullName evidence="6">Branched-chain amino acid ABC transporter permease</fullName>
    </submittedName>
</protein>
<dbReference type="InterPro" id="IPR001851">
    <property type="entry name" value="ABC_transp_permease"/>
</dbReference>
<reference evidence="6 7" key="1">
    <citation type="submission" date="2020-02" db="EMBL/GenBank/DDBJ databases">
        <title>Genome analysis of Thermosulfuriphilus ammonigenes ST65T, an anaerobic thermophilic chemolithoautotrophic bacterium isolated from a deep-sea hydrothermal vent.</title>
        <authorList>
            <person name="Slobodkina G."/>
            <person name="Allioux M."/>
            <person name="Merkel A."/>
            <person name="Alain K."/>
            <person name="Jebbar M."/>
            <person name="Slobodkin A."/>
        </authorList>
    </citation>
    <scope>NUCLEOTIDE SEQUENCE [LARGE SCALE GENOMIC DNA]</scope>
    <source>
        <strain evidence="6 7">ST65</strain>
    </source>
</reference>
<evidence type="ECO:0000256" key="1">
    <source>
        <dbReference type="ARBA" id="ARBA00004651"/>
    </source>
</evidence>
<evidence type="ECO:0000256" key="4">
    <source>
        <dbReference type="ARBA" id="ARBA00022989"/>
    </source>
</evidence>
<keyword evidence="4" id="KW-1133">Transmembrane helix</keyword>
<gene>
    <name evidence="6" type="ORF">G4V39_09870</name>
</gene>
<evidence type="ECO:0000256" key="5">
    <source>
        <dbReference type="ARBA" id="ARBA00023136"/>
    </source>
</evidence>
<dbReference type="KEGG" id="tav:G4V39_09870"/>
<comment type="subcellular location">
    <subcellularLocation>
        <location evidence="1">Cell membrane</location>
        <topology evidence="1">Multi-pass membrane protein</topology>
    </subcellularLocation>
</comment>
<keyword evidence="2" id="KW-1003">Cell membrane</keyword>
<keyword evidence="3" id="KW-0812">Transmembrane</keyword>
<keyword evidence="7" id="KW-1185">Reference proteome</keyword>
<dbReference type="Pfam" id="PF02653">
    <property type="entry name" value="BPD_transp_2"/>
    <property type="match status" value="1"/>
</dbReference>
<dbReference type="EMBL" id="CP048877">
    <property type="protein sequence ID" value="QIJ72559.1"/>
    <property type="molecule type" value="Genomic_DNA"/>
</dbReference>
<dbReference type="CDD" id="cd06581">
    <property type="entry name" value="TM_PBP1_LivM_like"/>
    <property type="match status" value="1"/>
</dbReference>
<organism evidence="6 7">
    <name type="scientific">Thermosulfuriphilus ammonigenes</name>
    <dbReference type="NCBI Taxonomy" id="1936021"/>
    <lineage>
        <taxon>Bacteria</taxon>
        <taxon>Pseudomonadati</taxon>
        <taxon>Thermodesulfobacteriota</taxon>
        <taxon>Thermodesulfobacteria</taxon>
        <taxon>Thermodesulfobacteriales</taxon>
        <taxon>Thermodesulfobacteriaceae</taxon>
        <taxon>Thermosulfuriphilus</taxon>
    </lineage>
</organism>
<accession>A0A6G7PXZ2</accession>
<dbReference type="RefSeq" id="WP_166032776.1">
    <property type="nucleotide sequence ID" value="NZ_CP048877.1"/>
</dbReference>
<keyword evidence="5" id="KW-0472">Membrane</keyword>
<name>A0A6G7PXZ2_9BACT</name>
<dbReference type="AlphaFoldDB" id="A0A6G7PXZ2"/>
<dbReference type="Proteomes" id="UP000502179">
    <property type="component" value="Chromosome"/>
</dbReference>
<evidence type="ECO:0000313" key="7">
    <source>
        <dbReference type="Proteomes" id="UP000502179"/>
    </source>
</evidence>
<evidence type="ECO:0000256" key="3">
    <source>
        <dbReference type="ARBA" id="ARBA00022692"/>
    </source>
</evidence>
<evidence type="ECO:0000256" key="2">
    <source>
        <dbReference type="ARBA" id="ARBA00022475"/>
    </source>
</evidence>
<evidence type="ECO:0000313" key="6">
    <source>
        <dbReference type="EMBL" id="QIJ72559.1"/>
    </source>
</evidence>
<sequence length="310" mass="33480">MDGNKNYLFLLIIGTLILTVPLFLKNPYYLNVLNIVALHTIIVVGLTLFIGYAGQISLGHGAFYGLGAYGAALLSLRGLNPWVSVLTGGLIAAITAIILGIKALRLRGHYLVMATLGFNLIVSLLIIELEELTGGLTGLPGIPPLCLDGSWCLDSDRRFYFFIWPLTMGAILVTLNLISSRFGRALRAIKASEIAAATSGIDVPRYKLITFVYSAALAGVAGGLYAHYLSFISPKTFDIFFSVEIVTMVLIGGAGNIWGALAGAGLLTPLPQVLHFFEDYKDLVYGLILMGILIFSPEGLIGFLRPRRQR</sequence>
<dbReference type="PANTHER" id="PTHR30482:SF18">
    <property type="entry name" value="BRANCHED AMINO ACID TRANSPORT SYSTEM PERMEASE"/>
    <property type="match status" value="1"/>
</dbReference>
<dbReference type="InterPro" id="IPR043428">
    <property type="entry name" value="LivM-like"/>
</dbReference>